<reference evidence="15" key="1">
    <citation type="submission" date="2016-11" db="EMBL/GenBank/DDBJ databases">
        <title>Comparative genomic and phenotypic analysis of Granulibacter bethesdensis clinical isolates from patients with chronic granulomatous disease.</title>
        <authorList>
            <person name="Zarember K.A."/>
            <person name="Porcella S.F."/>
            <person name="Chu J."/>
            <person name="Ding L."/>
            <person name="Dahlstrom E."/>
            <person name="Barbian K."/>
            <person name="Martens C."/>
            <person name="Sykora L."/>
            <person name="Kramer S."/>
            <person name="Pettinato A.M."/>
            <person name="Hong H."/>
            <person name="Wald G."/>
            <person name="Berg L.J."/>
            <person name="Rogge L.S."/>
            <person name="Greenberg D.E."/>
            <person name="Falcone E.L."/>
            <person name="Neves J.F."/>
            <person name="Simoes M.J."/>
            <person name="Casal M."/>
            <person name="Rodriguez-Lopez F.C."/>
            <person name="Zelazny A."/>
            <person name="Gallin J.I."/>
            <person name="Holland S.M."/>
        </authorList>
    </citation>
    <scope>NUCLEOTIDE SEQUENCE [LARGE SCALE GENOMIC DNA]</scope>
    <source>
        <strain evidence="15">NIH9.1</strain>
    </source>
</reference>
<evidence type="ECO:0000256" key="12">
    <source>
        <dbReference type="ARBA" id="ARBA00048798"/>
    </source>
</evidence>
<dbReference type="InterPro" id="IPR001544">
    <property type="entry name" value="Aminotrans_IV"/>
</dbReference>
<dbReference type="PANTHER" id="PTHR42743:SF10">
    <property type="entry name" value="D-ALANINE AMINOTRANSFERASE"/>
    <property type="match status" value="1"/>
</dbReference>
<evidence type="ECO:0000256" key="8">
    <source>
        <dbReference type="ARBA" id="ARBA00014472"/>
    </source>
</evidence>
<evidence type="ECO:0000256" key="2">
    <source>
        <dbReference type="ARBA" id="ARBA00003109"/>
    </source>
</evidence>
<dbReference type="EMBL" id="CP018191">
    <property type="protein sequence ID" value="APH54401.1"/>
    <property type="molecule type" value="Genomic_DNA"/>
</dbReference>
<name>A0AAC9K9E7_9PROT</name>
<accession>A0AAC9K9E7</accession>
<keyword evidence="14" id="KW-0808">Transferase</keyword>
<dbReference type="GO" id="GO:0005829">
    <property type="term" value="C:cytosol"/>
    <property type="evidence" value="ECO:0007669"/>
    <property type="project" value="TreeGrafter"/>
</dbReference>
<gene>
    <name evidence="14" type="ORF">GbCGDNIH9_1121</name>
</gene>
<comment type="catalytic activity">
    <reaction evidence="12">
        <text>L-isoleucine + 2-oxoglutarate = (S)-3-methyl-2-oxopentanoate + L-glutamate</text>
        <dbReference type="Rhea" id="RHEA:24801"/>
        <dbReference type="ChEBI" id="CHEBI:16810"/>
        <dbReference type="ChEBI" id="CHEBI:29985"/>
        <dbReference type="ChEBI" id="CHEBI:35146"/>
        <dbReference type="ChEBI" id="CHEBI:58045"/>
        <dbReference type="EC" id="2.6.1.42"/>
    </reaction>
</comment>
<comment type="catalytic activity">
    <reaction evidence="11">
        <text>L-valine + 2-oxoglutarate = 3-methyl-2-oxobutanoate + L-glutamate</text>
        <dbReference type="Rhea" id="RHEA:24813"/>
        <dbReference type="ChEBI" id="CHEBI:11851"/>
        <dbReference type="ChEBI" id="CHEBI:16810"/>
        <dbReference type="ChEBI" id="CHEBI:29985"/>
        <dbReference type="ChEBI" id="CHEBI:57762"/>
        <dbReference type="EC" id="2.6.1.42"/>
    </reaction>
</comment>
<protein>
    <recommendedName>
        <fullName evidence="8">Probable branched-chain-amino-acid aminotransferase</fullName>
        <ecNumber evidence="7">2.6.1.42</ecNumber>
    </recommendedName>
</protein>
<keyword evidence="14" id="KW-0032">Aminotransferase</keyword>
<proteinExistence type="inferred from homology"/>
<dbReference type="Pfam" id="PF01063">
    <property type="entry name" value="Aminotran_4"/>
    <property type="match status" value="1"/>
</dbReference>
<organism evidence="14 15">
    <name type="scientific">Granulibacter bethesdensis</name>
    <dbReference type="NCBI Taxonomy" id="364410"/>
    <lineage>
        <taxon>Bacteria</taxon>
        <taxon>Pseudomonadati</taxon>
        <taxon>Pseudomonadota</taxon>
        <taxon>Alphaproteobacteria</taxon>
        <taxon>Acetobacterales</taxon>
        <taxon>Acetobacteraceae</taxon>
        <taxon>Granulibacter</taxon>
    </lineage>
</organism>
<dbReference type="InterPro" id="IPR036038">
    <property type="entry name" value="Aminotransferase-like"/>
</dbReference>
<dbReference type="FunFam" id="3.20.10.10:FF:000002">
    <property type="entry name" value="D-alanine aminotransferase"/>
    <property type="match status" value="1"/>
</dbReference>
<dbReference type="AlphaFoldDB" id="A0AAC9K9E7"/>
<keyword evidence="10" id="KW-0028">Amino-acid biosynthesis</keyword>
<evidence type="ECO:0000256" key="9">
    <source>
        <dbReference type="ARBA" id="ARBA00022898"/>
    </source>
</evidence>
<dbReference type="InterPro" id="IPR043132">
    <property type="entry name" value="BCAT-like_C"/>
</dbReference>
<evidence type="ECO:0000256" key="10">
    <source>
        <dbReference type="ARBA" id="ARBA00023304"/>
    </source>
</evidence>
<dbReference type="EC" id="2.6.1.42" evidence="7"/>
<evidence type="ECO:0000256" key="7">
    <source>
        <dbReference type="ARBA" id="ARBA00013053"/>
    </source>
</evidence>
<evidence type="ECO:0000256" key="5">
    <source>
        <dbReference type="ARBA" id="ARBA00005072"/>
    </source>
</evidence>
<evidence type="ECO:0000256" key="11">
    <source>
        <dbReference type="ARBA" id="ARBA00048212"/>
    </source>
</evidence>
<dbReference type="InterPro" id="IPR050571">
    <property type="entry name" value="Class-IV_PLP-Dep_Aminotrnsfr"/>
</dbReference>
<evidence type="ECO:0000256" key="3">
    <source>
        <dbReference type="ARBA" id="ARBA00004824"/>
    </source>
</evidence>
<dbReference type="GO" id="GO:0008652">
    <property type="term" value="P:amino acid biosynthetic process"/>
    <property type="evidence" value="ECO:0007669"/>
    <property type="project" value="UniProtKB-ARBA"/>
</dbReference>
<evidence type="ECO:0000256" key="4">
    <source>
        <dbReference type="ARBA" id="ARBA00004931"/>
    </source>
</evidence>
<dbReference type="GO" id="GO:0009082">
    <property type="term" value="P:branched-chain amino acid biosynthetic process"/>
    <property type="evidence" value="ECO:0007669"/>
    <property type="project" value="UniProtKB-KW"/>
</dbReference>
<evidence type="ECO:0000256" key="13">
    <source>
        <dbReference type="ARBA" id="ARBA00049229"/>
    </source>
</evidence>
<sequence>MSVSFFCCHRNDRLTGAERFMARIVYVNGCYQPLRQAAVAVEDRGLQFGDSVYEVIYVAHGRLMDVAPHLARLRRSLQALRLPFAFYETALIAVLTEVVRRNRLRFGLLYIQVTRGHAPRAHAFPDNVTRPTVIVTARSVVPCPVNAEGWGISAITLPDDRWARCDIKTTNLLPNVLARQKAREQDAGEAILYDREGNVTEGAATTVWAVGVDGVLRTRNLDYSVLPGCTREVLTTEILPALGGFSVREEPIALDALKTAREIFLTSATSFVKPVLRLDGLAVGDGTPGPVARHLLHHLSLHFDKQVP</sequence>
<dbReference type="PANTHER" id="PTHR42743">
    <property type="entry name" value="AMINO-ACID AMINOTRANSFERASE"/>
    <property type="match status" value="1"/>
</dbReference>
<dbReference type="GO" id="GO:0004084">
    <property type="term" value="F:branched-chain-amino-acid transaminase activity"/>
    <property type="evidence" value="ECO:0007669"/>
    <property type="project" value="UniProtKB-EC"/>
</dbReference>
<dbReference type="Proteomes" id="UP000182373">
    <property type="component" value="Chromosome"/>
</dbReference>
<dbReference type="SUPFAM" id="SSF56752">
    <property type="entry name" value="D-aminoacid aminotransferase-like PLP-dependent enzymes"/>
    <property type="match status" value="1"/>
</dbReference>
<evidence type="ECO:0000256" key="6">
    <source>
        <dbReference type="ARBA" id="ARBA00009320"/>
    </source>
</evidence>
<comment type="cofactor">
    <cofactor evidence="1">
        <name>pyridoxal 5'-phosphate</name>
        <dbReference type="ChEBI" id="CHEBI:597326"/>
    </cofactor>
</comment>
<comment type="pathway">
    <text evidence="3">Amino-acid biosynthesis; L-isoleucine biosynthesis; L-isoleucine from 2-oxobutanoate: step 4/4.</text>
</comment>
<evidence type="ECO:0000313" key="15">
    <source>
        <dbReference type="Proteomes" id="UP000182373"/>
    </source>
</evidence>
<dbReference type="Gene3D" id="3.30.470.10">
    <property type="match status" value="1"/>
</dbReference>
<keyword evidence="10" id="KW-0100">Branched-chain amino acid biosynthesis</keyword>
<comment type="similarity">
    <text evidence="6">Belongs to the class-IV pyridoxal-phosphate-dependent aminotransferase family.</text>
</comment>
<dbReference type="Gene3D" id="3.20.10.10">
    <property type="entry name" value="D-amino Acid Aminotransferase, subunit A, domain 2"/>
    <property type="match status" value="1"/>
</dbReference>
<evidence type="ECO:0000256" key="1">
    <source>
        <dbReference type="ARBA" id="ARBA00001933"/>
    </source>
</evidence>
<comment type="pathway">
    <text evidence="5">Amino-acid biosynthesis; L-leucine biosynthesis; L-leucine from 3-methyl-2-oxobutanoate: step 4/4.</text>
</comment>
<comment type="pathway">
    <text evidence="4">Amino-acid biosynthesis; L-valine biosynthesis; L-valine from pyruvate: step 4/4.</text>
</comment>
<keyword evidence="9" id="KW-0663">Pyridoxal phosphate</keyword>
<evidence type="ECO:0000313" key="14">
    <source>
        <dbReference type="EMBL" id="APH54401.1"/>
    </source>
</evidence>
<comment type="function">
    <text evidence="2">Acts on leucine, isoleucine and valine.</text>
</comment>
<comment type="catalytic activity">
    <reaction evidence="13">
        <text>L-leucine + 2-oxoglutarate = 4-methyl-2-oxopentanoate + L-glutamate</text>
        <dbReference type="Rhea" id="RHEA:18321"/>
        <dbReference type="ChEBI" id="CHEBI:16810"/>
        <dbReference type="ChEBI" id="CHEBI:17865"/>
        <dbReference type="ChEBI" id="CHEBI:29985"/>
        <dbReference type="ChEBI" id="CHEBI:57427"/>
        <dbReference type="EC" id="2.6.1.42"/>
    </reaction>
</comment>
<dbReference type="InterPro" id="IPR043131">
    <property type="entry name" value="BCAT-like_N"/>
</dbReference>